<dbReference type="HOGENOM" id="CLU_1447877_0_0_1"/>
<dbReference type="AlphaFoldDB" id="G9NIZ8"/>
<dbReference type="OrthoDB" id="4889425at2759"/>
<evidence type="ECO:0000313" key="3">
    <source>
        <dbReference type="EMBL" id="EHK48875.1"/>
    </source>
</evidence>
<protein>
    <submittedName>
        <fullName evidence="3">Uncharacterized protein</fullName>
    </submittedName>
</protein>
<comment type="caution">
    <text evidence="3">The sequence shown here is derived from an EMBL/GenBank/DDBJ whole genome shotgun (WGS) entry which is preliminary data.</text>
</comment>
<keyword evidence="4" id="KW-1185">Reference proteome</keyword>
<evidence type="ECO:0000256" key="2">
    <source>
        <dbReference type="SAM" id="MobiDB-lite"/>
    </source>
</evidence>
<dbReference type="EMBL" id="ABDG02000017">
    <property type="protein sequence ID" value="EHK48875.1"/>
    <property type="molecule type" value="Genomic_DNA"/>
</dbReference>
<reference evidence="3 4" key="1">
    <citation type="journal article" date="2011" name="Genome Biol.">
        <title>Comparative genome sequence analysis underscores mycoparasitism as the ancestral life style of Trichoderma.</title>
        <authorList>
            <person name="Kubicek C.P."/>
            <person name="Herrera-Estrella A."/>
            <person name="Seidl-Seiboth V."/>
            <person name="Martinez D.A."/>
            <person name="Druzhinina I.S."/>
            <person name="Thon M."/>
            <person name="Zeilinger S."/>
            <person name="Casas-Flores S."/>
            <person name="Horwitz B.A."/>
            <person name="Mukherjee P.K."/>
            <person name="Mukherjee M."/>
            <person name="Kredics L."/>
            <person name="Alcaraz L.D."/>
            <person name="Aerts A."/>
            <person name="Antal Z."/>
            <person name="Atanasova L."/>
            <person name="Cervantes-Badillo M.G."/>
            <person name="Challacombe J."/>
            <person name="Chertkov O."/>
            <person name="McCluskey K."/>
            <person name="Coulpier F."/>
            <person name="Deshpande N."/>
            <person name="von Doehren H."/>
            <person name="Ebbole D.J."/>
            <person name="Esquivel-Naranjo E.U."/>
            <person name="Fekete E."/>
            <person name="Flipphi M."/>
            <person name="Glaser F."/>
            <person name="Gomez-Rodriguez E.Y."/>
            <person name="Gruber S."/>
            <person name="Han C."/>
            <person name="Henrissat B."/>
            <person name="Hermosa R."/>
            <person name="Hernandez-Onate M."/>
            <person name="Karaffa L."/>
            <person name="Kosti I."/>
            <person name="Le Crom S."/>
            <person name="Lindquist E."/>
            <person name="Lucas S."/>
            <person name="Luebeck M."/>
            <person name="Luebeck P.S."/>
            <person name="Margeot A."/>
            <person name="Metz B."/>
            <person name="Misra M."/>
            <person name="Nevalainen H."/>
            <person name="Omann M."/>
            <person name="Packer N."/>
            <person name="Perrone G."/>
            <person name="Uresti-Rivera E.E."/>
            <person name="Salamov A."/>
            <person name="Schmoll M."/>
            <person name="Seiboth B."/>
            <person name="Shapiro H."/>
            <person name="Sukno S."/>
            <person name="Tamayo-Ramos J.A."/>
            <person name="Tisch D."/>
            <person name="Wiest A."/>
            <person name="Wilkinson H.H."/>
            <person name="Zhang M."/>
            <person name="Coutinho P.M."/>
            <person name="Kenerley C.M."/>
            <person name="Monte E."/>
            <person name="Baker S.E."/>
            <person name="Grigoriev I.V."/>
        </authorList>
    </citation>
    <scope>NUCLEOTIDE SEQUENCE [LARGE SCALE GENOMIC DNA]</scope>
    <source>
        <strain evidence="4">ATCC 20476 / IMI 206040</strain>
    </source>
</reference>
<dbReference type="GeneID" id="25783071"/>
<organism evidence="3 4">
    <name type="scientific">Hypocrea atroviridis (strain ATCC 20476 / IMI 206040)</name>
    <name type="common">Trichoderma atroviride</name>
    <dbReference type="NCBI Taxonomy" id="452589"/>
    <lineage>
        <taxon>Eukaryota</taxon>
        <taxon>Fungi</taxon>
        <taxon>Dikarya</taxon>
        <taxon>Ascomycota</taxon>
        <taxon>Pezizomycotina</taxon>
        <taxon>Sordariomycetes</taxon>
        <taxon>Hypocreomycetidae</taxon>
        <taxon>Hypocreales</taxon>
        <taxon>Hypocreaceae</taxon>
        <taxon>Trichoderma</taxon>
    </lineage>
</organism>
<dbReference type="KEGG" id="tatv:25783071"/>
<feature type="coiled-coil region" evidence="1">
    <location>
        <begin position="99"/>
        <end position="126"/>
    </location>
</feature>
<accession>G9NIZ8</accession>
<name>G9NIZ8_HYPAI</name>
<evidence type="ECO:0000313" key="4">
    <source>
        <dbReference type="Proteomes" id="UP000005426"/>
    </source>
</evidence>
<feature type="compositionally biased region" description="Basic and acidic residues" evidence="2">
    <location>
        <begin position="159"/>
        <end position="169"/>
    </location>
</feature>
<sequence>MESVFPVSRDVYAGQYRPASLQANPQHIWQQHRRTGLQPIGTQAYKEPVSHPSPSGLEAWKNQVDTLSRIIMRQEGHFVGLEDEVKTSKREIQRLGYLAEARNQHIQHLEHQLAQTEAKNQQLAHEVFVLRHTAQSGAMHAKLPPVDTSQGSRVPTQERAFRDTSDSDQRQGSQILIKSERDGEESS</sequence>
<evidence type="ECO:0000256" key="1">
    <source>
        <dbReference type="SAM" id="Coils"/>
    </source>
</evidence>
<keyword evidence="1" id="KW-0175">Coiled coil</keyword>
<feature type="region of interest" description="Disordered" evidence="2">
    <location>
        <begin position="141"/>
        <end position="187"/>
    </location>
</feature>
<dbReference type="Proteomes" id="UP000005426">
    <property type="component" value="Unassembled WGS sequence"/>
</dbReference>
<gene>
    <name evidence="3" type="ORF">TRIATDRAFT_315268</name>
</gene>
<proteinExistence type="predicted"/>